<reference evidence="3" key="1">
    <citation type="submission" date="2022-10" db="EMBL/GenBank/DDBJ databases">
        <title>The complete genomes of actinobacterial strains from the NBC collection.</title>
        <authorList>
            <person name="Joergensen T.S."/>
            <person name="Alvarez Arevalo M."/>
            <person name="Sterndorff E.B."/>
            <person name="Faurdal D."/>
            <person name="Vuksanovic O."/>
            <person name="Mourched A.-S."/>
            <person name="Charusanti P."/>
            <person name="Shaw S."/>
            <person name="Blin K."/>
            <person name="Weber T."/>
        </authorList>
    </citation>
    <scope>NUCLEOTIDE SEQUENCE</scope>
    <source>
        <strain evidence="3">NBC_00060</strain>
    </source>
</reference>
<dbReference type="AlphaFoldDB" id="A0AAU2GZD2"/>
<evidence type="ECO:0000256" key="1">
    <source>
        <dbReference type="SAM" id="MobiDB-lite"/>
    </source>
</evidence>
<accession>A0AAU2GZD2</accession>
<keyword evidence="2" id="KW-0812">Transmembrane</keyword>
<sequence length="68" mass="7371">MSETGMSGKDRRKIWIKLIVVVGAVALAVIAIFKVTPNHVGRDNNNCHSSVCGDHNKDNKIQGPETAK</sequence>
<organism evidence="3">
    <name type="scientific">Streptomyces sp. NBC_00060</name>
    <dbReference type="NCBI Taxonomy" id="2975636"/>
    <lineage>
        <taxon>Bacteria</taxon>
        <taxon>Bacillati</taxon>
        <taxon>Actinomycetota</taxon>
        <taxon>Actinomycetes</taxon>
        <taxon>Kitasatosporales</taxon>
        <taxon>Streptomycetaceae</taxon>
        <taxon>Streptomyces</taxon>
    </lineage>
</organism>
<protein>
    <submittedName>
        <fullName evidence="3">Uncharacterized protein</fullName>
    </submittedName>
</protein>
<feature type="region of interest" description="Disordered" evidence="1">
    <location>
        <begin position="44"/>
        <end position="68"/>
    </location>
</feature>
<evidence type="ECO:0000256" key="2">
    <source>
        <dbReference type="SAM" id="Phobius"/>
    </source>
</evidence>
<evidence type="ECO:0000313" key="3">
    <source>
        <dbReference type="EMBL" id="WTU41175.1"/>
    </source>
</evidence>
<feature type="transmembrane region" description="Helical" evidence="2">
    <location>
        <begin position="14"/>
        <end position="33"/>
    </location>
</feature>
<gene>
    <name evidence="3" type="ORF">OHV25_17020</name>
</gene>
<keyword evidence="2" id="KW-1133">Transmembrane helix</keyword>
<name>A0AAU2GZD2_9ACTN</name>
<keyword evidence="2" id="KW-0472">Membrane</keyword>
<dbReference type="EMBL" id="CP108253">
    <property type="protein sequence ID" value="WTU41175.1"/>
    <property type="molecule type" value="Genomic_DNA"/>
</dbReference>
<proteinExistence type="predicted"/>